<dbReference type="AlphaFoldDB" id="A0A7W8B4D6"/>
<organism evidence="1 2">
    <name type="scientific">Streptomyces spectabilis</name>
    <dbReference type="NCBI Taxonomy" id="68270"/>
    <lineage>
        <taxon>Bacteria</taxon>
        <taxon>Bacillati</taxon>
        <taxon>Actinomycetota</taxon>
        <taxon>Actinomycetes</taxon>
        <taxon>Kitasatosporales</taxon>
        <taxon>Streptomycetaceae</taxon>
        <taxon>Streptomyces</taxon>
    </lineage>
</organism>
<protein>
    <submittedName>
        <fullName evidence="1">Uncharacterized protein</fullName>
    </submittedName>
</protein>
<evidence type="ECO:0000313" key="2">
    <source>
        <dbReference type="Proteomes" id="UP000549009"/>
    </source>
</evidence>
<proteinExistence type="predicted"/>
<name>A0A7W8B4D6_STRST</name>
<accession>A0A7W8B4D6</accession>
<gene>
    <name evidence="1" type="ORF">FHS40_009263</name>
</gene>
<sequence>MGSAPANGQTTGTGPEDVIVTTGDHYHLMRFVTTDFDSRTYLYLWLDRRQANLAIARRRLGCLALGLVAE</sequence>
<comment type="caution">
    <text evidence="1">The sequence shown here is derived from an EMBL/GenBank/DDBJ whole genome shotgun (WGS) entry which is preliminary data.</text>
</comment>
<dbReference type="EMBL" id="JACHJD010000078">
    <property type="protein sequence ID" value="MBB5110133.1"/>
    <property type="molecule type" value="Genomic_DNA"/>
</dbReference>
<reference evidence="1 2" key="1">
    <citation type="submission" date="2020-08" db="EMBL/GenBank/DDBJ databases">
        <title>Genomic Encyclopedia of Type Strains, Phase III (KMG-III): the genomes of soil and plant-associated and newly described type strains.</title>
        <authorList>
            <person name="Whitman W."/>
        </authorList>
    </citation>
    <scope>NUCLEOTIDE SEQUENCE [LARGE SCALE GENOMIC DNA]</scope>
    <source>
        <strain evidence="1 2">CECT 3146</strain>
    </source>
</reference>
<dbReference type="Proteomes" id="UP000549009">
    <property type="component" value="Unassembled WGS sequence"/>
</dbReference>
<keyword evidence="2" id="KW-1185">Reference proteome</keyword>
<evidence type="ECO:0000313" key="1">
    <source>
        <dbReference type="EMBL" id="MBB5110133.1"/>
    </source>
</evidence>